<accession>A0A1F4UVS2</accession>
<evidence type="ECO:0000313" key="1">
    <source>
        <dbReference type="EMBL" id="OGC48293.1"/>
    </source>
</evidence>
<proteinExistence type="predicted"/>
<name>A0A1F4UVS2_UNCKA</name>
<sequence>MIQIQKFKDYLIVLIISFFLIISGKTYALALSASEDALQIRDEIRENRCEALNNKIDARIQLFEQNKEFHKNIYEALIKKVENTIDWMSEKGLGINKLQSDSIVLSDLITKAWEDYSSFITLLMDTKNYTCGESQGQFRDKLLNALEQLKVYKSDLQSIKAFYKNTVKEDMKDIRDQYNELKQK</sequence>
<evidence type="ECO:0000313" key="2">
    <source>
        <dbReference type="Proteomes" id="UP000177371"/>
    </source>
</evidence>
<dbReference type="EMBL" id="MEUT01000071">
    <property type="protein sequence ID" value="OGC48293.1"/>
    <property type="molecule type" value="Genomic_DNA"/>
</dbReference>
<comment type="caution">
    <text evidence="1">The sequence shown here is derived from an EMBL/GenBank/DDBJ whole genome shotgun (WGS) entry which is preliminary data.</text>
</comment>
<gene>
    <name evidence="1" type="ORF">A2W32_03710</name>
</gene>
<dbReference type="Proteomes" id="UP000177371">
    <property type="component" value="Unassembled WGS sequence"/>
</dbReference>
<organism evidence="1 2">
    <name type="scientific">candidate division WWE3 bacterium RBG_16_37_10</name>
    <dbReference type="NCBI Taxonomy" id="1802610"/>
    <lineage>
        <taxon>Bacteria</taxon>
        <taxon>Katanobacteria</taxon>
    </lineage>
</organism>
<reference evidence="1 2" key="1">
    <citation type="journal article" date="2016" name="Nat. Commun.">
        <title>Thousands of microbial genomes shed light on interconnected biogeochemical processes in an aquifer system.</title>
        <authorList>
            <person name="Anantharaman K."/>
            <person name="Brown C.T."/>
            <person name="Hug L.A."/>
            <person name="Sharon I."/>
            <person name="Castelle C.J."/>
            <person name="Probst A.J."/>
            <person name="Thomas B.C."/>
            <person name="Singh A."/>
            <person name="Wilkins M.J."/>
            <person name="Karaoz U."/>
            <person name="Brodie E.L."/>
            <person name="Williams K.H."/>
            <person name="Hubbard S.S."/>
            <person name="Banfield J.F."/>
        </authorList>
    </citation>
    <scope>NUCLEOTIDE SEQUENCE [LARGE SCALE GENOMIC DNA]</scope>
</reference>
<protein>
    <submittedName>
        <fullName evidence="1">Uncharacterized protein</fullName>
    </submittedName>
</protein>
<dbReference type="AlphaFoldDB" id="A0A1F4UVS2"/>
<dbReference type="STRING" id="1802610.A2W32_03710"/>